<evidence type="ECO:0000313" key="4">
    <source>
        <dbReference type="EMBL" id="ONI60124.1"/>
    </source>
</evidence>
<dbReference type="GO" id="GO:0008893">
    <property type="term" value="F:guanosine-3',5'-bis(diphosphate) 3'-diphosphatase activity"/>
    <property type="evidence" value="ECO:0007669"/>
    <property type="project" value="TreeGrafter"/>
</dbReference>
<gene>
    <name evidence="4" type="ORF">AYO25_01440</name>
</gene>
<dbReference type="CDD" id="cd03671">
    <property type="entry name" value="NUDIX_Ap4A_hydrolase_plant_like"/>
    <property type="match status" value="1"/>
</dbReference>
<dbReference type="GO" id="GO:0006753">
    <property type="term" value="P:nucleoside phosphate metabolic process"/>
    <property type="evidence" value="ECO:0007669"/>
    <property type="project" value="TreeGrafter"/>
</dbReference>
<dbReference type="Proteomes" id="UP000189542">
    <property type="component" value="Unassembled WGS sequence"/>
</dbReference>
<dbReference type="RefSeq" id="WP_076969981.1">
    <property type="nucleotide sequence ID" value="NZ_LVWB01000005.1"/>
</dbReference>
<dbReference type="NCBIfam" id="NF001938">
    <property type="entry name" value="PRK00714.1-5"/>
    <property type="match status" value="1"/>
</dbReference>
<dbReference type="Pfam" id="PF00293">
    <property type="entry name" value="NUDIX"/>
    <property type="match status" value="1"/>
</dbReference>
<dbReference type="SUPFAM" id="SSF55811">
    <property type="entry name" value="Nudix"/>
    <property type="match status" value="1"/>
</dbReference>
<protein>
    <submittedName>
        <fullName evidence="4">RNA pyrophosphohydrolase</fullName>
    </submittedName>
</protein>
<dbReference type="PANTHER" id="PTHR11839">
    <property type="entry name" value="UDP/ADP-SUGAR PYROPHOSPHATASE"/>
    <property type="match status" value="1"/>
</dbReference>
<comment type="caution">
    <text evidence="4">The sequence shown here is derived from an EMBL/GenBank/DDBJ whole genome shotgun (WGS) entry which is preliminary data.</text>
</comment>
<dbReference type="OrthoDB" id="9816040at2"/>
<dbReference type="PROSITE" id="PS00893">
    <property type="entry name" value="NUDIX_BOX"/>
    <property type="match status" value="1"/>
</dbReference>
<evidence type="ECO:0000259" key="3">
    <source>
        <dbReference type="PROSITE" id="PS51462"/>
    </source>
</evidence>
<dbReference type="GO" id="GO:0034432">
    <property type="term" value="F:bis(5'-adenosyl)-pentaphosphatase activity"/>
    <property type="evidence" value="ECO:0007669"/>
    <property type="project" value="TreeGrafter"/>
</dbReference>
<dbReference type="Gene3D" id="3.90.79.10">
    <property type="entry name" value="Nucleoside Triphosphate Pyrophosphohydrolase"/>
    <property type="match status" value="1"/>
</dbReference>
<sequence>MYRHGVGIVVLNQDDLVWVGRRLCDSHDKANLSLWQMPQGGINAQEDPFDAAYRELYEETGIKSVSFLAQGKSYIQYDFPAYCVQENGYLGQRQKWFVFRFQGQISEICVDRTAYGYESEFDAWTWISLWDTPDMVVDFKKEAYRKVVSDFAYLIKQS</sequence>
<dbReference type="EMBL" id="LVWB01000005">
    <property type="protein sequence ID" value="ONI60124.1"/>
    <property type="molecule type" value="Genomic_DNA"/>
</dbReference>
<dbReference type="PANTHER" id="PTHR11839:SF22">
    <property type="entry name" value="NUDIX HYDROLASE 26, CHLOROPLASTIC"/>
    <property type="match status" value="1"/>
</dbReference>
<organism evidence="4 5">
    <name type="scientific">Candidatus Liberibacter solanacearum</name>
    <dbReference type="NCBI Taxonomy" id="556287"/>
    <lineage>
        <taxon>Bacteria</taxon>
        <taxon>Pseudomonadati</taxon>
        <taxon>Pseudomonadota</taxon>
        <taxon>Alphaproteobacteria</taxon>
        <taxon>Hyphomicrobiales</taxon>
        <taxon>Rhizobiaceae</taxon>
        <taxon>Liberibacter</taxon>
    </lineage>
</organism>
<dbReference type="PROSITE" id="PS51462">
    <property type="entry name" value="NUDIX"/>
    <property type="match status" value="1"/>
</dbReference>
<dbReference type="InterPro" id="IPR022927">
    <property type="entry name" value="RppH"/>
</dbReference>
<dbReference type="GO" id="GO:0019693">
    <property type="term" value="P:ribose phosphate metabolic process"/>
    <property type="evidence" value="ECO:0007669"/>
    <property type="project" value="TreeGrafter"/>
</dbReference>
<reference evidence="4 5" key="1">
    <citation type="journal article" date="2017" name="PLoS ONE">
        <title>Genomic sequence of 'Candidatus Liberibacter solanacearum' haplotype C and its comparison with haplotype A and B genomes.</title>
        <authorList>
            <person name="Wang J."/>
            <person name="Haapalainen M."/>
            <person name="Schott T."/>
            <person name="Thompson S.M."/>
            <person name="Smith G.R."/>
            <person name="Nissinen A.I."/>
            <person name="Pirhonen M."/>
        </authorList>
    </citation>
    <scope>NUCLEOTIDE SEQUENCE [LARGE SCALE GENOMIC DNA]</scope>
    <source>
        <strain evidence="4 5">FIN111</strain>
    </source>
</reference>
<comment type="cofactor">
    <cofactor evidence="1">
        <name>Mg(2+)</name>
        <dbReference type="ChEBI" id="CHEBI:18420"/>
    </cofactor>
</comment>
<feature type="domain" description="Nudix hydrolase" evidence="3">
    <location>
        <begin position="1"/>
        <end position="149"/>
    </location>
</feature>
<evidence type="ECO:0000313" key="5">
    <source>
        <dbReference type="Proteomes" id="UP000189542"/>
    </source>
</evidence>
<keyword evidence="2 4" id="KW-0378">Hydrolase</keyword>
<name>A0A1V2N8W6_9HYPH</name>
<dbReference type="AlphaFoldDB" id="A0A1V2N8W6"/>
<dbReference type="InterPro" id="IPR020084">
    <property type="entry name" value="NUDIX_hydrolase_CS"/>
</dbReference>
<evidence type="ECO:0000256" key="2">
    <source>
        <dbReference type="ARBA" id="ARBA00022801"/>
    </source>
</evidence>
<accession>A0A1V2N8W6</accession>
<dbReference type="InterPro" id="IPR015797">
    <property type="entry name" value="NUDIX_hydrolase-like_dom_sf"/>
</dbReference>
<evidence type="ECO:0000256" key="1">
    <source>
        <dbReference type="ARBA" id="ARBA00001946"/>
    </source>
</evidence>
<dbReference type="InterPro" id="IPR000086">
    <property type="entry name" value="NUDIX_hydrolase_dom"/>
</dbReference>
<proteinExistence type="predicted"/>